<feature type="transmembrane region" description="Helical" evidence="7">
    <location>
        <begin position="226"/>
        <end position="256"/>
    </location>
</feature>
<dbReference type="PANTHER" id="PTHR43386:SF1">
    <property type="entry name" value="D,D-DIPEPTIDE TRANSPORT SYSTEM PERMEASE PROTEIN DDPC-RELATED"/>
    <property type="match status" value="1"/>
</dbReference>
<reference evidence="9" key="1">
    <citation type="submission" date="2020-05" db="EMBL/GenBank/DDBJ databases">
        <authorList>
            <person name="Chiriac C."/>
            <person name="Salcher M."/>
            <person name="Ghai R."/>
            <person name="Kavagutti S V."/>
        </authorList>
    </citation>
    <scope>NUCLEOTIDE SEQUENCE</scope>
</reference>
<dbReference type="InterPro" id="IPR000515">
    <property type="entry name" value="MetI-like"/>
</dbReference>
<dbReference type="Pfam" id="PF12911">
    <property type="entry name" value="OppC_N"/>
    <property type="match status" value="1"/>
</dbReference>
<dbReference type="SUPFAM" id="SSF161098">
    <property type="entry name" value="MetI-like"/>
    <property type="match status" value="1"/>
</dbReference>
<keyword evidence="5 7" id="KW-1133">Transmembrane helix</keyword>
<evidence type="ECO:0000256" key="6">
    <source>
        <dbReference type="ARBA" id="ARBA00023136"/>
    </source>
</evidence>
<feature type="transmembrane region" description="Helical" evidence="7">
    <location>
        <begin position="276"/>
        <end position="298"/>
    </location>
</feature>
<keyword evidence="4 7" id="KW-0812">Transmembrane</keyword>
<evidence type="ECO:0000256" key="7">
    <source>
        <dbReference type="SAM" id="Phobius"/>
    </source>
</evidence>
<organism evidence="9">
    <name type="scientific">freshwater metagenome</name>
    <dbReference type="NCBI Taxonomy" id="449393"/>
    <lineage>
        <taxon>unclassified sequences</taxon>
        <taxon>metagenomes</taxon>
        <taxon>ecological metagenomes</taxon>
    </lineage>
</organism>
<evidence type="ECO:0000256" key="2">
    <source>
        <dbReference type="ARBA" id="ARBA00022448"/>
    </source>
</evidence>
<dbReference type="AlphaFoldDB" id="A0A6J6JHK2"/>
<dbReference type="Gene3D" id="1.10.3720.10">
    <property type="entry name" value="MetI-like"/>
    <property type="match status" value="1"/>
</dbReference>
<evidence type="ECO:0000256" key="5">
    <source>
        <dbReference type="ARBA" id="ARBA00022989"/>
    </source>
</evidence>
<dbReference type="EMBL" id="CAEZVM010000038">
    <property type="protein sequence ID" value="CAB4635399.1"/>
    <property type="molecule type" value="Genomic_DNA"/>
</dbReference>
<keyword evidence="6 7" id="KW-0472">Membrane</keyword>
<dbReference type="CDD" id="cd06261">
    <property type="entry name" value="TM_PBP2"/>
    <property type="match status" value="1"/>
</dbReference>
<accession>A0A6J6JHK2</accession>
<name>A0A6J6JHK2_9ZZZZ</name>
<gene>
    <name evidence="9" type="ORF">UFOPK2032_00907</name>
</gene>
<proteinExistence type="predicted"/>
<dbReference type="GO" id="GO:0055085">
    <property type="term" value="P:transmembrane transport"/>
    <property type="evidence" value="ECO:0007669"/>
    <property type="project" value="InterPro"/>
</dbReference>
<evidence type="ECO:0000256" key="1">
    <source>
        <dbReference type="ARBA" id="ARBA00004651"/>
    </source>
</evidence>
<dbReference type="InterPro" id="IPR035906">
    <property type="entry name" value="MetI-like_sf"/>
</dbReference>
<keyword evidence="2" id="KW-0813">Transport</keyword>
<feature type="transmembrane region" description="Helical" evidence="7">
    <location>
        <begin position="100"/>
        <end position="124"/>
    </location>
</feature>
<dbReference type="PANTHER" id="PTHR43386">
    <property type="entry name" value="OLIGOPEPTIDE TRANSPORT SYSTEM PERMEASE PROTEIN APPC"/>
    <property type="match status" value="1"/>
</dbReference>
<comment type="subcellular location">
    <subcellularLocation>
        <location evidence="1">Cell membrane</location>
        <topology evidence="1">Multi-pass membrane protein</topology>
    </subcellularLocation>
</comment>
<evidence type="ECO:0000259" key="8">
    <source>
        <dbReference type="PROSITE" id="PS50928"/>
    </source>
</evidence>
<evidence type="ECO:0000313" key="9">
    <source>
        <dbReference type="EMBL" id="CAB4635399.1"/>
    </source>
</evidence>
<feature type="transmembrane region" description="Helical" evidence="7">
    <location>
        <begin position="172"/>
        <end position="191"/>
    </location>
</feature>
<dbReference type="InterPro" id="IPR025966">
    <property type="entry name" value="OppC_N"/>
</dbReference>
<sequence>MASGNLSQGALAWSRFKRDRVGKASLTIALVIVLLAAFSPIILGILNLDAYTFYKDTLDPNTAGLPKGIGGISLTHPFGVEPGTGRDILARLLTGMQLSLLIAIVATTITMAIGVVIGLIAGYFRGIVDKFISTGIDLMLAFPVLLLILSLSNPLTQRLVSLGIPEGNPARVTYIILVLSFFGWTVIARVIRGQVISIREKEFVEASISMGAGPFRIMFRQILPNLWAPITIYGSLTLPSYVATEATLAFLGVGVLPPTPTWGAMLADSVSFFRVVPSYLFFPGLTLFAVVLAFNLLGDSIRDALDPKSIR</sequence>
<keyword evidence="3" id="KW-1003">Cell membrane</keyword>
<protein>
    <submittedName>
        <fullName evidence="9">Unannotated protein</fullName>
    </submittedName>
</protein>
<feature type="transmembrane region" description="Helical" evidence="7">
    <location>
        <begin position="131"/>
        <end position="152"/>
    </location>
</feature>
<dbReference type="Pfam" id="PF00528">
    <property type="entry name" value="BPD_transp_1"/>
    <property type="match status" value="1"/>
</dbReference>
<evidence type="ECO:0000256" key="3">
    <source>
        <dbReference type="ARBA" id="ARBA00022475"/>
    </source>
</evidence>
<dbReference type="PROSITE" id="PS50928">
    <property type="entry name" value="ABC_TM1"/>
    <property type="match status" value="1"/>
</dbReference>
<evidence type="ECO:0000256" key="4">
    <source>
        <dbReference type="ARBA" id="ARBA00022692"/>
    </source>
</evidence>
<feature type="transmembrane region" description="Helical" evidence="7">
    <location>
        <begin position="24"/>
        <end position="46"/>
    </location>
</feature>
<feature type="domain" description="ABC transmembrane type-1" evidence="8">
    <location>
        <begin position="96"/>
        <end position="298"/>
    </location>
</feature>
<dbReference type="GO" id="GO:0005886">
    <property type="term" value="C:plasma membrane"/>
    <property type="evidence" value="ECO:0007669"/>
    <property type="project" value="UniProtKB-SubCell"/>
</dbReference>
<dbReference type="InterPro" id="IPR050366">
    <property type="entry name" value="BP-dependent_transpt_permease"/>
</dbReference>